<evidence type="ECO:0000313" key="13">
    <source>
        <dbReference type="Proteomes" id="UP000035680"/>
    </source>
</evidence>
<dbReference type="Pfam" id="PF00106">
    <property type="entry name" value="adh_short"/>
    <property type="match status" value="1"/>
</dbReference>
<reference evidence="14" key="2">
    <citation type="submission" date="2015-08" db="UniProtKB">
        <authorList>
            <consortium name="WormBaseParasite"/>
        </authorList>
    </citation>
    <scope>IDENTIFICATION</scope>
</reference>
<dbReference type="Gene3D" id="3.40.50.720">
    <property type="entry name" value="NAD(P)-binding Rossmann-like Domain"/>
    <property type="match status" value="1"/>
</dbReference>
<evidence type="ECO:0000256" key="7">
    <source>
        <dbReference type="ARBA" id="ARBA00039153"/>
    </source>
</evidence>
<dbReference type="CDD" id="cd05334">
    <property type="entry name" value="DHPR_SDR_c_like"/>
    <property type="match status" value="1"/>
</dbReference>
<keyword evidence="5" id="KW-0783">Tetrahydrobiopterin biosynthesis</keyword>
<dbReference type="GO" id="GO:0070402">
    <property type="term" value="F:NADPH binding"/>
    <property type="evidence" value="ECO:0007669"/>
    <property type="project" value="TreeGrafter"/>
</dbReference>
<dbReference type="AlphaFoldDB" id="A0A0K0F5A1"/>
<comment type="catalytic activity">
    <reaction evidence="11">
        <text>5,6,7,8-tetrahydropteridine + NADP(+) = 6,7-dihydropteridine + NADPH + H(+)</text>
        <dbReference type="Rhea" id="RHEA:17865"/>
        <dbReference type="ChEBI" id="CHEBI:15378"/>
        <dbReference type="ChEBI" id="CHEBI:28889"/>
        <dbReference type="ChEBI" id="CHEBI:30156"/>
        <dbReference type="ChEBI" id="CHEBI:57783"/>
        <dbReference type="ChEBI" id="CHEBI:58349"/>
        <dbReference type="EC" id="1.5.1.34"/>
    </reaction>
    <physiologicalReaction direction="right-to-left" evidence="11">
        <dbReference type="Rhea" id="RHEA:17867"/>
    </physiologicalReaction>
</comment>
<dbReference type="PANTHER" id="PTHR15104:SF0">
    <property type="entry name" value="DIHYDROPTERIDINE REDUCTASE"/>
    <property type="match status" value="1"/>
</dbReference>
<keyword evidence="3" id="KW-0521">NADP</keyword>
<proteinExistence type="inferred from homology"/>
<evidence type="ECO:0000256" key="5">
    <source>
        <dbReference type="ARBA" id="ARBA00023007"/>
    </source>
</evidence>
<evidence type="ECO:0000256" key="12">
    <source>
        <dbReference type="ARBA" id="ARBA00047536"/>
    </source>
</evidence>
<comment type="similarity">
    <text evidence="1">Belongs to the short-chain dehydrogenases/reductases (SDR) family.</text>
</comment>
<accession>A0A0K0F5A1</accession>
<dbReference type="InterPro" id="IPR020904">
    <property type="entry name" value="Sc_DH/Rdtase_CS"/>
</dbReference>
<evidence type="ECO:0000256" key="11">
    <source>
        <dbReference type="ARBA" id="ARBA00047429"/>
    </source>
</evidence>
<dbReference type="GO" id="GO:0006559">
    <property type="term" value="P:L-phenylalanine catabolic process"/>
    <property type="evidence" value="ECO:0007669"/>
    <property type="project" value="TreeGrafter"/>
</dbReference>
<evidence type="ECO:0000256" key="3">
    <source>
        <dbReference type="ARBA" id="ARBA00022857"/>
    </source>
</evidence>
<keyword evidence="13" id="KW-1185">Reference proteome</keyword>
<dbReference type="EC" id="1.5.1.34" evidence="7"/>
<evidence type="ECO:0000256" key="8">
    <source>
        <dbReference type="ARBA" id="ARBA00039520"/>
    </source>
</evidence>
<evidence type="ECO:0000256" key="9">
    <source>
        <dbReference type="ARBA" id="ARBA00041348"/>
    </source>
</evidence>
<keyword evidence="4" id="KW-0560">Oxidoreductase</keyword>
<dbReference type="WBParaSite" id="SVE_0399200.1">
    <property type="protein sequence ID" value="SVE_0399200.1"/>
    <property type="gene ID" value="SVE_0399200"/>
</dbReference>
<dbReference type="GO" id="GO:0004155">
    <property type="term" value="F:6,7-dihydropteridine reductase activity"/>
    <property type="evidence" value="ECO:0007669"/>
    <property type="project" value="UniProtKB-EC"/>
</dbReference>
<dbReference type="FunFam" id="3.40.50.720:FF:000157">
    <property type="entry name" value="Quinoid dihydropteridine reductase"/>
    <property type="match status" value="1"/>
</dbReference>
<protein>
    <recommendedName>
        <fullName evidence="8">Dihydropteridine reductase</fullName>
        <ecNumber evidence="7">1.5.1.34</ecNumber>
    </recommendedName>
    <alternativeName>
        <fullName evidence="10">HDHPR</fullName>
    </alternativeName>
    <alternativeName>
        <fullName evidence="9">Quinoid dihydropteridine reductase</fullName>
    </alternativeName>
</protein>
<dbReference type="Proteomes" id="UP000035680">
    <property type="component" value="Unassembled WGS sequence"/>
</dbReference>
<dbReference type="SUPFAM" id="SSF51735">
    <property type="entry name" value="NAD(P)-binding Rossmann-fold domains"/>
    <property type="match status" value="1"/>
</dbReference>
<sequence>MCYGRVVVLCTCSIMSSGKVLVYGGKGALGSKVVEIFRENNYHTISIDLAKNDVADSNVVVDSSLDQQEQQKFIVDEVGKMLGDDKLDGVFCVAGGWAGGNSSSKDFVKNCDLMWKQSVWSSVISSSISSKYLKEGGILQLTGAVAATSGTPGMIGYGMAKSAVHQLVKSLSMDGSGLPKNSNVLAILPITLDTPMNRKWMPDADFSSWTPLQLLGEKFFSWTTTPSTRPPSGSLLKVVTKNNETSFLEI</sequence>
<comment type="subunit">
    <text evidence="2">Homodimer.</text>
</comment>
<dbReference type="GO" id="GO:0070404">
    <property type="term" value="F:NADH binding"/>
    <property type="evidence" value="ECO:0007669"/>
    <property type="project" value="TreeGrafter"/>
</dbReference>
<dbReference type="PANTHER" id="PTHR15104">
    <property type="entry name" value="DIHYDROPTERIDINE REDUCTASE"/>
    <property type="match status" value="1"/>
</dbReference>
<evidence type="ECO:0000256" key="6">
    <source>
        <dbReference type="ARBA" id="ARBA00037099"/>
    </source>
</evidence>
<dbReference type="InterPro" id="IPR002347">
    <property type="entry name" value="SDR_fam"/>
</dbReference>
<dbReference type="InterPro" id="IPR036291">
    <property type="entry name" value="NAD(P)-bd_dom_sf"/>
</dbReference>
<evidence type="ECO:0000256" key="2">
    <source>
        <dbReference type="ARBA" id="ARBA00011738"/>
    </source>
</evidence>
<evidence type="ECO:0000313" key="14">
    <source>
        <dbReference type="WBParaSite" id="SVE_0399200.1"/>
    </source>
</evidence>
<comment type="catalytic activity">
    <reaction evidence="12">
        <text>5,6,7,8-tetrahydropteridine + NAD(+) = 6,7-dihydropteridine + NADH + H(+)</text>
        <dbReference type="Rhea" id="RHEA:17869"/>
        <dbReference type="ChEBI" id="CHEBI:15378"/>
        <dbReference type="ChEBI" id="CHEBI:28889"/>
        <dbReference type="ChEBI" id="CHEBI:30156"/>
        <dbReference type="ChEBI" id="CHEBI:57540"/>
        <dbReference type="ChEBI" id="CHEBI:57945"/>
        <dbReference type="EC" id="1.5.1.34"/>
    </reaction>
    <physiologicalReaction direction="right-to-left" evidence="12">
        <dbReference type="Rhea" id="RHEA:17871"/>
    </physiologicalReaction>
</comment>
<evidence type="ECO:0000256" key="4">
    <source>
        <dbReference type="ARBA" id="ARBA00023002"/>
    </source>
</evidence>
<dbReference type="GO" id="GO:0006729">
    <property type="term" value="P:tetrahydrobiopterin biosynthetic process"/>
    <property type="evidence" value="ECO:0007669"/>
    <property type="project" value="UniProtKB-KW"/>
</dbReference>
<evidence type="ECO:0000256" key="10">
    <source>
        <dbReference type="ARBA" id="ARBA00042518"/>
    </source>
</evidence>
<evidence type="ECO:0000256" key="1">
    <source>
        <dbReference type="ARBA" id="ARBA00006484"/>
    </source>
</evidence>
<dbReference type="GO" id="GO:0005737">
    <property type="term" value="C:cytoplasm"/>
    <property type="evidence" value="ECO:0007669"/>
    <property type="project" value="TreeGrafter"/>
</dbReference>
<dbReference type="STRING" id="75913.A0A0K0F5A1"/>
<comment type="function">
    <text evidence="6">Catalyzes the conversion of quinonoid dihydrobiopterin into tetrahydrobiopterin.</text>
</comment>
<dbReference type="PROSITE" id="PS00061">
    <property type="entry name" value="ADH_SHORT"/>
    <property type="match status" value="1"/>
</dbReference>
<reference evidence="13" key="1">
    <citation type="submission" date="2014-07" db="EMBL/GenBank/DDBJ databases">
        <authorList>
            <person name="Martin A.A"/>
            <person name="De Silva N."/>
        </authorList>
    </citation>
    <scope>NUCLEOTIDE SEQUENCE</scope>
</reference>
<name>A0A0K0F5A1_STRVS</name>
<organism evidence="13 14">
    <name type="scientific">Strongyloides venezuelensis</name>
    <name type="common">Threadworm</name>
    <dbReference type="NCBI Taxonomy" id="75913"/>
    <lineage>
        <taxon>Eukaryota</taxon>
        <taxon>Metazoa</taxon>
        <taxon>Ecdysozoa</taxon>
        <taxon>Nematoda</taxon>
        <taxon>Chromadorea</taxon>
        <taxon>Rhabditida</taxon>
        <taxon>Tylenchina</taxon>
        <taxon>Panagrolaimomorpha</taxon>
        <taxon>Strongyloidoidea</taxon>
        <taxon>Strongyloididae</taxon>
        <taxon>Strongyloides</taxon>
    </lineage>
</organism>